<organism evidence="7 8">
    <name type="scientific">Methylophaga sulfidovorans</name>
    <dbReference type="NCBI Taxonomy" id="45496"/>
    <lineage>
        <taxon>Bacteria</taxon>
        <taxon>Pseudomonadati</taxon>
        <taxon>Pseudomonadota</taxon>
        <taxon>Gammaproteobacteria</taxon>
        <taxon>Thiotrichales</taxon>
        <taxon>Piscirickettsiaceae</taxon>
        <taxon>Methylophaga</taxon>
    </lineage>
</organism>
<feature type="domain" description="VWFA" evidence="6">
    <location>
        <begin position="85"/>
        <end position="288"/>
    </location>
</feature>
<reference evidence="8" key="1">
    <citation type="submission" date="2016-10" db="EMBL/GenBank/DDBJ databases">
        <authorList>
            <person name="Varghese N."/>
            <person name="Submissions S."/>
        </authorList>
    </citation>
    <scope>NUCLEOTIDE SEQUENCE [LARGE SCALE GENOMIC DNA]</scope>
    <source>
        <strain evidence="8">DSM 11578</strain>
    </source>
</reference>
<dbReference type="OrthoDB" id="6206554at2"/>
<dbReference type="InterPro" id="IPR050768">
    <property type="entry name" value="UPF0353/GerABKA_families"/>
</dbReference>
<keyword evidence="1" id="KW-1003">Cell membrane</keyword>
<dbReference type="InterPro" id="IPR036465">
    <property type="entry name" value="vWFA_dom_sf"/>
</dbReference>
<keyword evidence="4 5" id="KW-0472">Membrane</keyword>
<evidence type="ECO:0000259" key="6">
    <source>
        <dbReference type="PROSITE" id="PS50234"/>
    </source>
</evidence>
<dbReference type="PANTHER" id="PTHR22550">
    <property type="entry name" value="SPORE GERMINATION PROTEIN"/>
    <property type="match status" value="1"/>
</dbReference>
<keyword evidence="3 5" id="KW-1133">Transmembrane helix</keyword>
<feature type="transmembrane region" description="Helical" evidence="5">
    <location>
        <begin position="52"/>
        <end position="69"/>
    </location>
</feature>
<evidence type="ECO:0000256" key="2">
    <source>
        <dbReference type="ARBA" id="ARBA00022692"/>
    </source>
</evidence>
<evidence type="ECO:0000256" key="5">
    <source>
        <dbReference type="SAM" id="Phobius"/>
    </source>
</evidence>
<sequence>MMLAGFEWGHAWLLFLLPLALLPWFTHNLDKTVAWVNLVPVDPLSRVINLTLKALASLAIASLIIALSAPSLPEQKRERVGEGAEIVLLLDRSRSMDDPFAVKTQAASVSVGGDNSKRNVARDYLTEFVKNRPDDRFGFVFFSTKAINLLPLTYDKEAVLATINANALGKGLSDTNMAEALLSSAKMFEGQPYRGSRIVLLVSDGGQILTDEAKEKIAKIYREMNLTIYWIYLKSRQEMTLEASDNDNLLWVDIPERKLHTFFKSIGVPYRAFEAGSLQSFADALAEIDRRHYQTLIVEETLPHEPKEDVFLWLALLAMLLLASSHLYTWWGVKKAHE</sequence>
<keyword evidence="8" id="KW-1185">Reference proteome</keyword>
<dbReference type="SUPFAM" id="SSF53300">
    <property type="entry name" value="vWA-like"/>
    <property type="match status" value="1"/>
</dbReference>
<dbReference type="PROSITE" id="PS50234">
    <property type="entry name" value="VWFA"/>
    <property type="match status" value="1"/>
</dbReference>
<dbReference type="PANTHER" id="PTHR22550:SF5">
    <property type="entry name" value="LEUCINE ZIPPER PROTEIN 4"/>
    <property type="match status" value="1"/>
</dbReference>
<dbReference type="Proteomes" id="UP000198924">
    <property type="component" value="Unassembled WGS sequence"/>
</dbReference>
<dbReference type="EMBL" id="FOSH01000003">
    <property type="protein sequence ID" value="SFJ95511.1"/>
    <property type="molecule type" value="Genomic_DNA"/>
</dbReference>
<proteinExistence type="predicted"/>
<evidence type="ECO:0000313" key="8">
    <source>
        <dbReference type="Proteomes" id="UP000198924"/>
    </source>
</evidence>
<feature type="transmembrane region" description="Helical" evidence="5">
    <location>
        <begin position="310"/>
        <end position="331"/>
    </location>
</feature>
<dbReference type="SMART" id="SM00327">
    <property type="entry name" value="VWA"/>
    <property type="match status" value="1"/>
</dbReference>
<name>A0A1I3VMY6_9GAMM</name>
<evidence type="ECO:0000256" key="4">
    <source>
        <dbReference type="ARBA" id="ARBA00023136"/>
    </source>
</evidence>
<dbReference type="Pfam" id="PF13519">
    <property type="entry name" value="VWA_2"/>
    <property type="match status" value="1"/>
</dbReference>
<dbReference type="Gene3D" id="3.40.50.410">
    <property type="entry name" value="von Willebrand factor, type A domain"/>
    <property type="match status" value="1"/>
</dbReference>
<gene>
    <name evidence="7" type="ORF">SAMN04488079_10373</name>
</gene>
<dbReference type="AlphaFoldDB" id="A0A1I3VMY6"/>
<accession>A0A1I3VMY6</accession>
<evidence type="ECO:0000313" key="7">
    <source>
        <dbReference type="EMBL" id="SFJ95511.1"/>
    </source>
</evidence>
<protein>
    <submittedName>
        <fullName evidence="7">MxaC protein</fullName>
    </submittedName>
</protein>
<dbReference type="InterPro" id="IPR002035">
    <property type="entry name" value="VWF_A"/>
</dbReference>
<evidence type="ECO:0000256" key="3">
    <source>
        <dbReference type="ARBA" id="ARBA00022989"/>
    </source>
</evidence>
<evidence type="ECO:0000256" key="1">
    <source>
        <dbReference type="ARBA" id="ARBA00022475"/>
    </source>
</evidence>
<dbReference type="RefSeq" id="WP_091711707.1">
    <property type="nucleotide sequence ID" value="NZ_FOSH01000003.1"/>
</dbReference>
<dbReference type="CDD" id="cd00198">
    <property type="entry name" value="vWFA"/>
    <property type="match status" value="1"/>
</dbReference>
<keyword evidence="2 5" id="KW-0812">Transmembrane</keyword>
<dbReference type="STRING" id="45496.SAMN04488079_10373"/>